<evidence type="ECO:0000256" key="5">
    <source>
        <dbReference type="ARBA" id="ARBA00022989"/>
    </source>
</evidence>
<evidence type="ECO:0000256" key="6">
    <source>
        <dbReference type="ARBA" id="ARBA00023136"/>
    </source>
</evidence>
<evidence type="ECO:0000256" key="1">
    <source>
        <dbReference type="ARBA" id="ARBA00004651"/>
    </source>
</evidence>
<dbReference type="Proteomes" id="UP001230035">
    <property type="component" value="Unassembled WGS sequence"/>
</dbReference>
<comment type="similarity">
    <text evidence="2">Belongs to the DoxX family.</text>
</comment>
<sequence length="135" mass="15380">MKKQYFNTNNTITAIRVFLGLDMVMHGLARLYYDSIIDFGLFLDSKGIPFGLFFAWSITLFDVAGGFFFALGYQLKCIGFIFIFILLSGILMAHIQNGWFVVGHSNGGIEYSILLILCFTLCIIHTKWNKETIEQ</sequence>
<keyword evidence="3" id="KW-1003">Cell membrane</keyword>
<feature type="transmembrane region" description="Helical" evidence="7">
    <location>
        <begin position="12"/>
        <end position="33"/>
    </location>
</feature>
<feature type="transmembrane region" description="Helical" evidence="7">
    <location>
        <begin position="53"/>
        <end position="73"/>
    </location>
</feature>
<comment type="caution">
    <text evidence="8">The sequence shown here is derived from an EMBL/GenBank/DDBJ whole genome shotgun (WGS) entry which is preliminary data.</text>
</comment>
<evidence type="ECO:0000256" key="2">
    <source>
        <dbReference type="ARBA" id="ARBA00006679"/>
    </source>
</evidence>
<comment type="subcellular location">
    <subcellularLocation>
        <location evidence="1">Cell membrane</location>
        <topology evidence="1">Multi-pass membrane protein</topology>
    </subcellularLocation>
</comment>
<evidence type="ECO:0000313" key="9">
    <source>
        <dbReference type="Proteomes" id="UP001230035"/>
    </source>
</evidence>
<keyword evidence="9" id="KW-1185">Reference proteome</keyword>
<feature type="transmembrane region" description="Helical" evidence="7">
    <location>
        <begin position="80"/>
        <end position="102"/>
    </location>
</feature>
<evidence type="ECO:0000256" key="4">
    <source>
        <dbReference type="ARBA" id="ARBA00022692"/>
    </source>
</evidence>
<proteinExistence type="inferred from homology"/>
<feature type="transmembrane region" description="Helical" evidence="7">
    <location>
        <begin position="108"/>
        <end position="126"/>
    </location>
</feature>
<evidence type="ECO:0000256" key="7">
    <source>
        <dbReference type="SAM" id="Phobius"/>
    </source>
</evidence>
<dbReference type="PANTHER" id="PTHR33452">
    <property type="entry name" value="OXIDOREDUCTASE CATD-RELATED"/>
    <property type="match status" value="1"/>
</dbReference>
<keyword evidence="5 7" id="KW-1133">Transmembrane helix</keyword>
<dbReference type="InterPro" id="IPR051907">
    <property type="entry name" value="DoxX-like_oxidoreductase"/>
</dbReference>
<reference evidence="8 9" key="1">
    <citation type="submission" date="2023-05" db="EMBL/GenBank/DDBJ databases">
        <title>Flavobacterium sedimenti sp. nov., isolated from the sediment.</title>
        <authorList>
            <person name="Wu N."/>
        </authorList>
    </citation>
    <scope>NUCLEOTIDE SEQUENCE [LARGE SCALE GENOMIC DNA]</scope>
    <source>
        <strain evidence="8 9">YZ-48</strain>
    </source>
</reference>
<name>A0ABT6XS52_9FLAO</name>
<protein>
    <submittedName>
        <fullName evidence="8">DoxX family protein</fullName>
    </submittedName>
</protein>
<keyword evidence="6 7" id="KW-0472">Membrane</keyword>
<organism evidence="8 9">
    <name type="scientific">Flavobacterium sedimenticola</name>
    <dbReference type="NCBI Taxonomy" id="3043286"/>
    <lineage>
        <taxon>Bacteria</taxon>
        <taxon>Pseudomonadati</taxon>
        <taxon>Bacteroidota</taxon>
        <taxon>Flavobacteriia</taxon>
        <taxon>Flavobacteriales</taxon>
        <taxon>Flavobacteriaceae</taxon>
        <taxon>Flavobacterium</taxon>
    </lineage>
</organism>
<evidence type="ECO:0000256" key="3">
    <source>
        <dbReference type="ARBA" id="ARBA00022475"/>
    </source>
</evidence>
<dbReference type="EMBL" id="JASGBP010000007">
    <property type="protein sequence ID" value="MDI9257881.1"/>
    <property type="molecule type" value="Genomic_DNA"/>
</dbReference>
<dbReference type="InterPro" id="IPR032808">
    <property type="entry name" value="DoxX"/>
</dbReference>
<dbReference type="PANTHER" id="PTHR33452:SF1">
    <property type="entry name" value="INNER MEMBRANE PROTEIN YPHA-RELATED"/>
    <property type="match status" value="1"/>
</dbReference>
<accession>A0ABT6XS52</accession>
<dbReference type="RefSeq" id="WP_283239558.1">
    <property type="nucleotide sequence ID" value="NZ_JASGBP010000007.1"/>
</dbReference>
<dbReference type="Pfam" id="PF07681">
    <property type="entry name" value="DoxX"/>
    <property type="match status" value="1"/>
</dbReference>
<keyword evidence="4 7" id="KW-0812">Transmembrane</keyword>
<evidence type="ECO:0000313" key="8">
    <source>
        <dbReference type="EMBL" id="MDI9257881.1"/>
    </source>
</evidence>
<gene>
    <name evidence="8" type="ORF">QHT84_10700</name>
</gene>